<dbReference type="AlphaFoldDB" id="K2A2C1"/>
<protein>
    <submittedName>
        <fullName evidence="1">Uncharacterized protein</fullName>
    </submittedName>
</protein>
<dbReference type="EMBL" id="AMFJ01028964">
    <property type="protein sequence ID" value="EKD44114.1"/>
    <property type="molecule type" value="Genomic_DNA"/>
</dbReference>
<reference evidence="1" key="1">
    <citation type="journal article" date="2012" name="Science">
        <title>Fermentation, hydrogen, and sulfur metabolism in multiple uncultivated bacterial phyla.</title>
        <authorList>
            <person name="Wrighton K.C."/>
            <person name="Thomas B.C."/>
            <person name="Sharon I."/>
            <person name="Miller C.S."/>
            <person name="Castelle C.J."/>
            <person name="VerBerkmoes N.C."/>
            <person name="Wilkins M.J."/>
            <person name="Hettich R.L."/>
            <person name="Lipton M.S."/>
            <person name="Williams K.H."/>
            <person name="Long P.E."/>
            <person name="Banfield J.F."/>
        </authorList>
    </citation>
    <scope>NUCLEOTIDE SEQUENCE [LARGE SCALE GENOMIC DNA]</scope>
</reference>
<evidence type="ECO:0000313" key="1">
    <source>
        <dbReference type="EMBL" id="EKD44114.1"/>
    </source>
</evidence>
<feature type="non-terminal residue" evidence="1">
    <location>
        <position position="1"/>
    </location>
</feature>
<comment type="caution">
    <text evidence="1">The sequence shown here is derived from an EMBL/GenBank/DDBJ whole genome shotgun (WGS) entry which is preliminary data.</text>
</comment>
<name>K2A2C1_9BACT</name>
<proteinExistence type="predicted"/>
<organism evidence="1">
    <name type="scientific">uncultured bacterium</name>
    <name type="common">gcode 4</name>
    <dbReference type="NCBI Taxonomy" id="1234023"/>
    <lineage>
        <taxon>Bacteria</taxon>
        <taxon>environmental samples</taxon>
    </lineage>
</organism>
<sequence>RYEARATANPDIKIFKIIAIYRKLRLRLIIIYLFTEKQIEIERRRFVSRPKASETGIRLVRESPSPLTFWYYKIVLTKTKLWIYIIYEIK</sequence>
<accession>K2A2C1</accession>
<gene>
    <name evidence="1" type="ORF">ACD_71C00233G0001</name>
</gene>